<evidence type="ECO:0000313" key="3">
    <source>
        <dbReference type="Proteomes" id="UP000886744"/>
    </source>
</evidence>
<keyword evidence="1" id="KW-0175">Coiled coil</keyword>
<dbReference type="Gene3D" id="1.10.287.1490">
    <property type="match status" value="1"/>
</dbReference>
<evidence type="ECO:0000313" key="2">
    <source>
        <dbReference type="EMBL" id="HIR62827.1"/>
    </source>
</evidence>
<accession>A0A9D1J6N5</accession>
<sequence length="104" mass="11966">MNESYKTALDAHKKKLELFISRYENLMARNRELEQVLGRKDAEITDCRAKLDNSNNKIKELEQKIDKLQLAGAFEASATDIKEAKQNIGRLVREIDKCISLLND</sequence>
<protein>
    <submittedName>
        <fullName evidence="2">Uncharacterized protein</fullName>
    </submittedName>
</protein>
<dbReference type="EMBL" id="DVHI01000061">
    <property type="protein sequence ID" value="HIR62827.1"/>
    <property type="molecule type" value="Genomic_DNA"/>
</dbReference>
<dbReference type="SUPFAM" id="SSF58100">
    <property type="entry name" value="Bacterial hemolysins"/>
    <property type="match status" value="1"/>
</dbReference>
<gene>
    <name evidence="2" type="ORF">IAC94_04820</name>
</gene>
<reference evidence="2" key="1">
    <citation type="submission" date="2020-10" db="EMBL/GenBank/DDBJ databases">
        <authorList>
            <person name="Gilroy R."/>
        </authorList>
    </citation>
    <scope>NUCLEOTIDE SEQUENCE</scope>
    <source>
        <strain evidence="2">ChiHjej13B12-12457</strain>
    </source>
</reference>
<comment type="caution">
    <text evidence="2">The sequence shown here is derived from an EMBL/GenBank/DDBJ whole genome shotgun (WGS) entry which is preliminary data.</text>
</comment>
<organism evidence="2 3">
    <name type="scientific">Candidatus Coprenecus avistercoris</name>
    <dbReference type="NCBI Taxonomy" id="2840730"/>
    <lineage>
        <taxon>Bacteria</taxon>
        <taxon>Pseudomonadati</taxon>
        <taxon>Bacteroidota</taxon>
        <taxon>Bacteroidia</taxon>
        <taxon>Bacteroidales</taxon>
        <taxon>Rikenellaceae</taxon>
        <taxon>Rikenellaceae incertae sedis</taxon>
        <taxon>Candidatus Coprenecus</taxon>
    </lineage>
</organism>
<reference evidence="2" key="2">
    <citation type="journal article" date="2021" name="PeerJ">
        <title>Extensive microbial diversity within the chicken gut microbiome revealed by metagenomics and culture.</title>
        <authorList>
            <person name="Gilroy R."/>
            <person name="Ravi A."/>
            <person name="Getino M."/>
            <person name="Pursley I."/>
            <person name="Horton D.L."/>
            <person name="Alikhan N.F."/>
            <person name="Baker D."/>
            <person name="Gharbi K."/>
            <person name="Hall N."/>
            <person name="Watson M."/>
            <person name="Adriaenssens E.M."/>
            <person name="Foster-Nyarko E."/>
            <person name="Jarju S."/>
            <person name="Secka A."/>
            <person name="Antonio M."/>
            <person name="Oren A."/>
            <person name="Chaudhuri R.R."/>
            <person name="La Ragione R."/>
            <person name="Hildebrand F."/>
            <person name="Pallen M.J."/>
        </authorList>
    </citation>
    <scope>NUCLEOTIDE SEQUENCE</scope>
    <source>
        <strain evidence="2">ChiHjej13B12-12457</strain>
    </source>
</reference>
<dbReference type="Proteomes" id="UP000886744">
    <property type="component" value="Unassembled WGS sequence"/>
</dbReference>
<proteinExistence type="predicted"/>
<feature type="coiled-coil region" evidence="1">
    <location>
        <begin position="9"/>
        <end position="71"/>
    </location>
</feature>
<dbReference type="AlphaFoldDB" id="A0A9D1J6N5"/>
<name>A0A9D1J6N5_9BACT</name>
<evidence type="ECO:0000256" key="1">
    <source>
        <dbReference type="SAM" id="Coils"/>
    </source>
</evidence>